<gene>
    <name evidence="1" type="ORF">DHETER_LOCUS11707</name>
</gene>
<evidence type="ECO:0000313" key="1">
    <source>
        <dbReference type="EMBL" id="CAG8700090.1"/>
    </source>
</evidence>
<proteinExistence type="predicted"/>
<sequence>PTKSKKVTCKQLEEEIYFQIPFNKSIVLCSSALETVKNDVDNLILAFEELIIHS</sequence>
<feature type="non-terminal residue" evidence="1">
    <location>
        <position position="1"/>
    </location>
</feature>
<dbReference type="Proteomes" id="UP000789702">
    <property type="component" value="Unassembled WGS sequence"/>
</dbReference>
<comment type="caution">
    <text evidence="1">The sequence shown here is derived from an EMBL/GenBank/DDBJ whole genome shotgun (WGS) entry which is preliminary data.</text>
</comment>
<feature type="non-terminal residue" evidence="1">
    <location>
        <position position="54"/>
    </location>
</feature>
<protein>
    <submittedName>
        <fullName evidence="1">16292_t:CDS:1</fullName>
    </submittedName>
</protein>
<name>A0ACA9PBI2_9GLOM</name>
<evidence type="ECO:0000313" key="2">
    <source>
        <dbReference type="Proteomes" id="UP000789702"/>
    </source>
</evidence>
<organism evidence="1 2">
    <name type="scientific">Dentiscutata heterogama</name>
    <dbReference type="NCBI Taxonomy" id="1316150"/>
    <lineage>
        <taxon>Eukaryota</taxon>
        <taxon>Fungi</taxon>
        <taxon>Fungi incertae sedis</taxon>
        <taxon>Mucoromycota</taxon>
        <taxon>Glomeromycotina</taxon>
        <taxon>Glomeromycetes</taxon>
        <taxon>Diversisporales</taxon>
        <taxon>Gigasporaceae</taxon>
        <taxon>Dentiscutata</taxon>
    </lineage>
</organism>
<keyword evidence="2" id="KW-1185">Reference proteome</keyword>
<accession>A0ACA9PBI2</accession>
<reference evidence="1" key="1">
    <citation type="submission" date="2021-06" db="EMBL/GenBank/DDBJ databases">
        <authorList>
            <person name="Kallberg Y."/>
            <person name="Tangrot J."/>
            <person name="Rosling A."/>
        </authorList>
    </citation>
    <scope>NUCLEOTIDE SEQUENCE</scope>
    <source>
        <strain evidence="1">IL203A</strain>
    </source>
</reference>
<dbReference type="EMBL" id="CAJVPU010026484">
    <property type="protein sequence ID" value="CAG8700090.1"/>
    <property type="molecule type" value="Genomic_DNA"/>
</dbReference>